<dbReference type="Proteomes" id="UP000887540">
    <property type="component" value="Unplaced"/>
</dbReference>
<evidence type="ECO:0000256" key="4">
    <source>
        <dbReference type="SAM" id="MobiDB-lite"/>
    </source>
</evidence>
<evidence type="ECO:0000256" key="2">
    <source>
        <dbReference type="ARBA" id="ARBA00023157"/>
    </source>
</evidence>
<proteinExistence type="predicted"/>
<reference evidence="10" key="1">
    <citation type="submission" date="2022-11" db="UniProtKB">
        <authorList>
            <consortium name="WormBaseParasite"/>
        </authorList>
    </citation>
    <scope>IDENTIFICATION</scope>
</reference>
<feature type="domain" description="C-type lectin" evidence="8">
    <location>
        <begin position="167"/>
        <end position="285"/>
    </location>
</feature>
<feature type="compositionally biased region" description="Polar residues" evidence="4">
    <location>
        <begin position="442"/>
        <end position="460"/>
    </location>
</feature>
<dbReference type="SUPFAM" id="SSF49854">
    <property type="entry name" value="Spermadhesin, CUB domain"/>
    <property type="match status" value="1"/>
</dbReference>
<evidence type="ECO:0000313" key="9">
    <source>
        <dbReference type="Proteomes" id="UP000887540"/>
    </source>
</evidence>
<feature type="region of interest" description="Disordered" evidence="4">
    <location>
        <begin position="383"/>
        <end position="460"/>
    </location>
</feature>
<protein>
    <submittedName>
        <fullName evidence="10">Uncharacterized protein</fullName>
    </submittedName>
</protein>
<feature type="compositionally biased region" description="Polar residues" evidence="4">
    <location>
        <begin position="496"/>
        <end position="508"/>
    </location>
</feature>
<keyword evidence="5" id="KW-0812">Transmembrane</keyword>
<comment type="caution">
    <text evidence="3">Lacks conserved residue(s) required for the propagation of feature annotation.</text>
</comment>
<evidence type="ECO:0000256" key="3">
    <source>
        <dbReference type="PROSITE-ProRule" id="PRU00059"/>
    </source>
</evidence>
<evidence type="ECO:0000259" key="7">
    <source>
        <dbReference type="PROSITE" id="PS01180"/>
    </source>
</evidence>
<dbReference type="SUPFAM" id="SSF56436">
    <property type="entry name" value="C-type lectin-like"/>
    <property type="match status" value="1"/>
</dbReference>
<dbReference type="InterPro" id="IPR035914">
    <property type="entry name" value="Sperma_CUB_dom_sf"/>
</dbReference>
<feature type="domain" description="CUB" evidence="7">
    <location>
        <begin position="30"/>
        <end position="153"/>
    </location>
</feature>
<feature type="region of interest" description="Disordered" evidence="4">
    <location>
        <begin position="495"/>
        <end position="558"/>
    </location>
</feature>
<dbReference type="SMART" id="SM00034">
    <property type="entry name" value="CLECT"/>
    <property type="match status" value="1"/>
</dbReference>
<evidence type="ECO:0000256" key="5">
    <source>
        <dbReference type="SAM" id="Phobius"/>
    </source>
</evidence>
<dbReference type="PANTHER" id="PTHR46746:SF9">
    <property type="entry name" value="CD209 ANTIGEN-LIKE PROTEIN C-LIKE"/>
    <property type="match status" value="1"/>
</dbReference>
<feature type="chain" id="PRO_5037332366" evidence="6">
    <location>
        <begin position="24"/>
        <end position="586"/>
    </location>
</feature>
<dbReference type="PROSITE" id="PS50041">
    <property type="entry name" value="C_TYPE_LECTIN_2"/>
    <property type="match status" value="1"/>
</dbReference>
<dbReference type="CDD" id="cd00037">
    <property type="entry name" value="CLECT"/>
    <property type="match status" value="1"/>
</dbReference>
<dbReference type="InterPro" id="IPR051379">
    <property type="entry name" value="C-type_Lectin_Receptor_IMM"/>
</dbReference>
<dbReference type="AlphaFoldDB" id="A0A914D4U9"/>
<dbReference type="WBParaSite" id="ACRNAN_scaffold1812.g26170.t1">
    <property type="protein sequence ID" value="ACRNAN_scaffold1812.g26170.t1"/>
    <property type="gene ID" value="ACRNAN_scaffold1812.g26170"/>
</dbReference>
<organism evidence="9 10">
    <name type="scientific">Acrobeloides nanus</name>
    <dbReference type="NCBI Taxonomy" id="290746"/>
    <lineage>
        <taxon>Eukaryota</taxon>
        <taxon>Metazoa</taxon>
        <taxon>Ecdysozoa</taxon>
        <taxon>Nematoda</taxon>
        <taxon>Chromadorea</taxon>
        <taxon>Rhabditida</taxon>
        <taxon>Tylenchina</taxon>
        <taxon>Cephalobomorpha</taxon>
        <taxon>Cephaloboidea</taxon>
        <taxon>Cephalobidae</taxon>
        <taxon>Acrobeloides</taxon>
    </lineage>
</organism>
<accession>A0A914D4U9</accession>
<sequence length="586" mass="66007">MQFVSCFNVVAVVVLAMAKFSHGQSNVVVCPMISDQPSLITATDSPTYILSQNLSSPIYFPNMDCRFVLIARNSKRRIHITILESLLEESLFTDCDDYVSIRDGNQLTSKEIVRWCGTENPIAITSSVDSVYVHFHSDGIIQKRGFNMSFVDFDIPGCPPDWIRDQENEYCYKLFEEPQGTTWLDSQKACHLERSNLLTIEDSKEYQFVIDNFSRAHSFPWIGYYDASNEGAFESVDETPLWPEQFPTFNTDHQTKDCIFFDSNNKDGIAYSINDCRTRHSFICKKRTDGSTTLYPPPTKSIRKGLETASVDYTFWIMILLLILLLSLIGLIIFYRCKKKFENQVGNVDLNQRLVHGSQSIQNQSTKDMQNSHTSLRITTDQGITKPVDGRTSRVTETMHRQKSTEVSGNNTAAKKNYATSSNHRGIVQNATVEEVHRQKSQQKSVSDSEDNTSPRFEMTPNQPLFIRTATTPPDNLLHQGGATNIAYEQDHDETTMQAEHSFSQTAAGSGLPQPTPNLQNEASVISSGSSRPSNYNLLDSSGGATMRSRREGSRASKIKSFERPHIGALDHVSAISLDEFWKQTV</sequence>
<dbReference type="Gene3D" id="3.10.100.10">
    <property type="entry name" value="Mannose-Binding Protein A, subunit A"/>
    <property type="match status" value="1"/>
</dbReference>
<dbReference type="Gene3D" id="2.60.120.290">
    <property type="entry name" value="Spermadhesin, CUB domain"/>
    <property type="match status" value="1"/>
</dbReference>
<dbReference type="InterPro" id="IPR016186">
    <property type="entry name" value="C-type_lectin-like/link_sf"/>
</dbReference>
<dbReference type="CDD" id="cd00041">
    <property type="entry name" value="CUB"/>
    <property type="match status" value="1"/>
</dbReference>
<keyword evidence="5" id="KW-1133">Transmembrane helix</keyword>
<dbReference type="Pfam" id="PF00431">
    <property type="entry name" value="CUB"/>
    <property type="match status" value="1"/>
</dbReference>
<keyword evidence="2" id="KW-1015">Disulfide bond</keyword>
<feature type="transmembrane region" description="Helical" evidence="5">
    <location>
        <begin position="313"/>
        <end position="335"/>
    </location>
</feature>
<name>A0A914D4U9_9BILA</name>
<dbReference type="PANTHER" id="PTHR46746">
    <property type="entry name" value="KILLER CELL LECTIN-LIKE RECEPTOR SUBFAMILY F MEMBER 2"/>
    <property type="match status" value="1"/>
</dbReference>
<feature type="compositionally biased region" description="Polar residues" evidence="4">
    <location>
        <begin position="517"/>
        <end position="544"/>
    </location>
</feature>
<dbReference type="InterPro" id="IPR000859">
    <property type="entry name" value="CUB_dom"/>
</dbReference>
<dbReference type="InterPro" id="IPR001304">
    <property type="entry name" value="C-type_lectin-like"/>
</dbReference>
<keyword evidence="9" id="KW-1185">Reference proteome</keyword>
<evidence type="ECO:0000259" key="8">
    <source>
        <dbReference type="PROSITE" id="PS50041"/>
    </source>
</evidence>
<dbReference type="SMART" id="SM00042">
    <property type="entry name" value="CUB"/>
    <property type="match status" value="1"/>
</dbReference>
<feature type="compositionally biased region" description="Polar residues" evidence="4">
    <location>
        <begin position="405"/>
        <end position="432"/>
    </location>
</feature>
<keyword evidence="1" id="KW-0430">Lectin</keyword>
<keyword evidence="5" id="KW-0472">Membrane</keyword>
<feature type="compositionally biased region" description="Basic and acidic residues" evidence="4">
    <location>
        <begin position="388"/>
        <end position="404"/>
    </location>
</feature>
<keyword evidence="6" id="KW-0732">Signal</keyword>
<evidence type="ECO:0000313" key="10">
    <source>
        <dbReference type="WBParaSite" id="ACRNAN_scaffold1812.g26170.t1"/>
    </source>
</evidence>
<evidence type="ECO:0000256" key="6">
    <source>
        <dbReference type="SAM" id="SignalP"/>
    </source>
</evidence>
<feature type="signal peptide" evidence="6">
    <location>
        <begin position="1"/>
        <end position="23"/>
    </location>
</feature>
<dbReference type="GO" id="GO:0030246">
    <property type="term" value="F:carbohydrate binding"/>
    <property type="evidence" value="ECO:0007669"/>
    <property type="project" value="UniProtKB-KW"/>
</dbReference>
<evidence type="ECO:0000256" key="1">
    <source>
        <dbReference type="ARBA" id="ARBA00022734"/>
    </source>
</evidence>
<dbReference type="InterPro" id="IPR016187">
    <property type="entry name" value="CTDL_fold"/>
</dbReference>
<dbReference type="Pfam" id="PF00059">
    <property type="entry name" value="Lectin_C"/>
    <property type="match status" value="1"/>
</dbReference>
<dbReference type="PROSITE" id="PS01180">
    <property type="entry name" value="CUB"/>
    <property type="match status" value="1"/>
</dbReference>
<feature type="compositionally biased region" description="Basic and acidic residues" evidence="4">
    <location>
        <begin position="549"/>
        <end position="558"/>
    </location>
</feature>